<evidence type="ECO:0000313" key="2">
    <source>
        <dbReference type="EMBL" id="KKL71550.1"/>
    </source>
</evidence>
<sequence length="69" mass="7740">MTTSAARDCERLKLRAAGMEPKMGRRPRPNGICKRGHDTKLPENQYLRGGRIDCAVCDKITRDARKVAV</sequence>
<accession>A0A0F9GQ11</accession>
<reference evidence="2" key="1">
    <citation type="journal article" date="2015" name="Nature">
        <title>Complex archaea that bridge the gap between prokaryotes and eukaryotes.</title>
        <authorList>
            <person name="Spang A."/>
            <person name="Saw J.H."/>
            <person name="Jorgensen S.L."/>
            <person name="Zaremba-Niedzwiedzka K."/>
            <person name="Martijn J."/>
            <person name="Lind A.E."/>
            <person name="van Eijk R."/>
            <person name="Schleper C."/>
            <person name="Guy L."/>
            <person name="Ettema T.J."/>
        </authorList>
    </citation>
    <scope>NUCLEOTIDE SEQUENCE</scope>
</reference>
<feature type="region of interest" description="Disordered" evidence="1">
    <location>
        <begin position="17"/>
        <end position="38"/>
    </location>
</feature>
<organism evidence="2">
    <name type="scientific">marine sediment metagenome</name>
    <dbReference type="NCBI Taxonomy" id="412755"/>
    <lineage>
        <taxon>unclassified sequences</taxon>
        <taxon>metagenomes</taxon>
        <taxon>ecological metagenomes</taxon>
    </lineage>
</organism>
<comment type="caution">
    <text evidence="2">The sequence shown here is derived from an EMBL/GenBank/DDBJ whole genome shotgun (WGS) entry which is preliminary data.</text>
</comment>
<gene>
    <name evidence="2" type="ORF">LCGC14_2093800</name>
</gene>
<proteinExistence type="predicted"/>
<dbReference type="EMBL" id="LAZR01025556">
    <property type="protein sequence ID" value="KKL71550.1"/>
    <property type="molecule type" value="Genomic_DNA"/>
</dbReference>
<evidence type="ECO:0000256" key="1">
    <source>
        <dbReference type="SAM" id="MobiDB-lite"/>
    </source>
</evidence>
<name>A0A0F9GQ11_9ZZZZ</name>
<protein>
    <submittedName>
        <fullName evidence="2">Uncharacterized protein</fullName>
    </submittedName>
</protein>
<dbReference type="AlphaFoldDB" id="A0A0F9GQ11"/>